<dbReference type="AlphaFoldDB" id="A0ABC8BVT0"/>
<evidence type="ECO:0000313" key="4">
    <source>
        <dbReference type="EMBL" id="ARF74519.1"/>
    </source>
</evidence>
<feature type="compositionally biased region" description="Gly residues" evidence="2">
    <location>
        <begin position="544"/>
        <end position="553"/>
    </location>
</feature>
<reference evidence="4 5" key="1">
    <citation type="submission" date="2017-04" db="EMBL/GenBank/DDBJ databases">
        <title>The complete genome sequence of Streptomyces albolongus YIM 101047, the producer of novel bafilomycins and novel odoriferous sesquiterpenoids.</title>
        <authorList>
            <person name="Yin M."/>
            <person name="Jiang Y."/>
        </authorList>
    </citation>
    <scope>NUCLEOTIDE SEQUENCE [LARGE SCALE GENOMIC DNA]</scope>
    <source>
        <strain evidence="4 5">YIM 101047</strain>
    </source>
</reference>
<dbReference type="Gene3D" id="1.50.10.20">
    <property type="match status" value="2"/>
</dbReference>
<keyword evidence="1" id="KW-0479">Metal-binding</keyword>
<dbReference type="Proteomes" id="UP000192251">
    <property type="component" value="Chromosome"/>
</dbReference>
<dbReference type="InterPro" id="IPR032696">
    <property type="entry name" value="SQ_cyclase_C"/>
</dbReference>
<dbReference type="CDD" id="cd00688">
    <property type="entry name" value="ISOPREN_C2_like"/>
    <property type="match status" value="1"/>
</dbReference>
<accession>A0ABC8BVT0</accession>
<feature type="region of interest" description="Disordered" evidence="2">
    <location>
        <begin position="530"/>
        <end position="561"/>
    </location>
</feature>
<protein>
    <recommendedName>
        <fullName evidence="3">Squalene cyclase C-terminal domain-containing protein</fullName>
    </recommendedName>
</protein>
<dbReference type="GO" id="GO:0046872">
    <property type="term" value="F:metal ion binding"/>
    <property type="evidence" value="ECO:0007669"/>
    <property type="project" value="UniProtKB-KW"/>
</dbReference>
<proteinExistence type="predicted"/>
<organism evidence="4 5">
    <name type="scientific">Kitasatospora albolonga</name>
    <dbReference type="NCBI Taxonomy" id="68173"/>
    <lineage>
        <taxon>Bacteria</taxon>
        <taxon>Bacillati</taxon>
        <taxon>Actinomycetota</taxon>
        <taxon>Actinomycetes</taxon>
        <taxon>Kitasatosporales</taxon>
        <taxon>Streptomycetaceae</taxon>
        <taxon>Kitasatospora</taxon>
    </lineage>
</organism>
<dbReference type="SUPFAM" id="SSF81853">
    <property type="entry name" value="Family 10 polysaccharide lyase"/>
    <property type="match status" value="1"/>
</dbReference>
<evidence type="ECO:0000259" key="3">
    <source>
        <dbReference type="Pfam" id="PF13243"/>
    </source>
</evidence>
<evidence type="ECO:0000256" key="2">
    <source>
        <dbReference type="SAM" id="MobiDB-lite"/>
    </source>
</evidence>
<keyword evidence="5" id="KW-1185">Reference proteome</keyword>
<dbReference type="Pfam" id="PF13243">
    <property type="entry name" value="SQHop_cyclase_C"/>
    <property type="match status" value="1"/>
</dbReference>
<evidence type="ECO:0000256" key="1">
    <source>
        <dbReference type="ARBA" id="ARBA00022723"/>
    </source>
</evidence>
<dbReference type="EMBL" id="CP020563">
    <property type="protein sequence ID" value="ARF74519.1"/>
    <property type="molecule type" value="Genomic_DNA"/>
</dbReference>
<sequence>MRMSEAGANPWPTELFPSELAGVRQRMVSALAARVGPDGAVRDPCGSRVLESALAAALLERTGLEGAGRKDAGLERVPSGGGAADAVRRFLRTRMAGGAVEATERSLAAAVLDRRAVTSPGPLVRQVTGTAPDFTAGRKQALVHAFAAAVDDRFPACWNEAAFDLSGLHSWAAVQVTASKVILARATGNTTRISDEDVRLLLDTQGRPHVWEGNVLIHLSVLHALSGLPGTGTVVREGLRRALEHQRADGGLPFVTDTDTWSSATAGVALTAAGAPRNVLERVAAHLVGRQLPGGGWSYTDLSYQTDVDDTSVAVQFLHSLDPARYREPITRGLDSMAAVASPDGGYPTYVAGAPAECCMTAAVVDALTVRPAAHAARVRAGLLHLAAHQRADGSFPPDWSSSRLHTVFRVLLAASRSPRERPAEVRRMVERSMRLVLDRQNGDGGWGQQDGEASDVISTAYGLIAVCGQDDPQPALAAVSFLVAAERNGSVRGARPDSIGPRPFVFTVPVLADVFTVLALGHLARRTAPAGDVTGTGRAEGTFGTGPAGDGAGAELAGVG</sequence>
<dbReference type="KEGG" id="kab:B7C62_21470"/>
<feature type="domain" description="Squalene cyclase C-terminal" evidence="3">
    <location>
        <begin position="290"/>
        <end position="456"/>
    </location>
</feature>
<dbReference type="RefSeq" id="WP_084748493.1">
    <property type="nucleotide sequence ID" value="NZ_CP020563.1"/>
</dbReference>
<evidence type="ECO:0000313" key="5">
    <source>
        <dbReference type="Proteomes" id="UP000192251"/>
    </source>
</evidence>
<name>A0ABC8BVT0_9ACTN</name>
<gene>
    <name evidence="4" type="ORF">B7C62_21470</name>
</gene>